<evidence type="ECO:0000313" key="3">
    <source>
        <dbReference type="Proteomes" id="UP000831536"/>
    </source>
</evidence>
<dbReference type="EMBL" id="ON169972">
    <property type="protein sequence ID" value="UPW35804.1"/>
    <property type="molecule type" value="Genomic_DNA"/>
</dbReference>
<dbReference type="Proteomes" id="UP000831536">
    <property type="component" value="Segment"/>
</dbReference>
<reference evidence="1" key="1">
    <citation type="journal article" date="2022" name="J. Appl. Microbiol.">
        <title>Bacteriophage-Antibiotic Combinations Against Multidrug-Resistant Pseudomonas aeruginosa.</title>
        <authorList>
            <person name="Holger D."/>
            <person name="Lev K.L."/>
            <person name="Kebriaei R."/>
            <person name="Morrisette T."/>
            <person name="Shah R."/>
            <person name="Alexander J."/>
            <person name="Lehman S.M."/>
            <person name="Rybak M.J."/>
        </authorList>
    </citation>
    <scope>NUCLEOTIDE SEQUENCE</scope>
</reference>
<name>A0AAE9HIV5_9CAUD</name>
<dbReference type="EMBL" id="ON169972">
    <property type="protein sequence ID" value="UPW35993.1"/>
    <property type="molecule type" value="Genomic_DNA"/>
</dbReference>
<organism evidence="1 3">
    <name type="scientific">Pseudomonas phage EM</name>
    <dbReference type="NCBI Taxonomy" id="2936914"/>
    <lineage>
        <taxon>Viruses</taxon>
        <taxon>Duplodnaviria</taxon>
        <taxon>Heunggongvirae</taxon>
        <taxon>Uroviricota</taxon>
        <taxon>Caudoviricetes</taxon>
        <taxon>Vandenendeviridae</taxon>
        <taxon>Skurskavirinae</taxon>
        <taxon>Baldwinvirus</taxon>
        <taxon>Baldwinvirus EM</taxon>
    </lineage>
</organism>
<protein>
    <submittedName>
        <fullName evidence="1">Uncharacterized protein</fullName>
    </submittedName>
</protein>
<accession>A0AAE9HIV5</accession>
<evidence type="ECO:0000313" key="2">
    <source>
        <dbReference type="EMBL" id="UPW35993.1"/>
    </source>
</evidence>
<evidence type="ECO:0000313" key="1">
    <source>
        <dbReference type="EMBL" id="UPW35804.1"/>
    </source>
</evidence>
<gene>
    <name evidence="1" type="ORF">EM_002</name>
    <name evidence="2" type="ORF">EM_208</name>
</gene>
<proteinExistence type="predicted"/>
<keyword evidence="3" id="KW-1185">Reference proteome</keyword>
<sequence>MAQELHKHDRGAHSKAELSTVWLYLYYIATQNIDIEIIDLRPANTLQYKV</sequence>